<dbReference type="EMBL" id="PDJH01000001">
    <property type="protein sequence ID" value="PFG35855.1"/>
    <property type="molecule type" value="Genomic_DNA"/>
</dbReference>
<keyword evidence="4" id="KW-1185">Reference proteome</keyword>
<dbReference type="Pfam" id="PF07179">
    <property type="entry name" value="SseB"/>
    <property type="match status" value="1"/>
</dbReference>
<name>A0A2A9EC42_9MICO</name>
<dbReference type="RefSeq" id="WP_098457096.1">
    <property type="nucleotide sequence ID" value="NZ_PDJH01000001.1"/>
</dbReference>
<protein>
    <submittedName>
        <fullName evidence="3">Type III secretion system (T3SS) SseB-like protein</fullName>
    </submittedName>
</protein>
<gene>
    <name evidence="3" type="ORF">ATL41_0555</name>
</gene>
<feature type="compositionally biased region" description="Basic and acidic residues" evidence="1">
    <location>
        <begin position="1"/>
        <end position="10"/>
    </location>
</feature>
<organism evidence="3 4">
    <name type="scientific">Flavimobilis soli</name>
    <dbReference type="NCBI Taxonomy" id="442709"/>
    <lineage>
        <taxon>Bacteria</taxon>
        <taxon>Bacillati</taxon>
        <taxon>Actinomycetota</taxon>
        <taxon>Actinomycetes</taxon>
        <taxon>Micrococcales</taxon>
        <taxon>Jonesiaceae</taxon>
        <taxon>Flavimobilis</taxon>
    </lineage>
</organism>
<accession>A0A2A9EC42</accession>
<evidence type="ECO:0000259" key="2">
    <source>
        <dbReference type="Pfam" id="PF07179"/>
    </source>
</evidence>
<proteinExistence type="predicted"/>
<dbReference type="OrthoDB" id="5188303at2"/>
<reference evidence="3 4" key="1">
    <citation type="submission" date="2017-10" db="EMBL/GenBank/DDBJ databases">
        <title>Sequencing the genomes of 1000 actinobacteria strains.</title>
        <authorList>
            <person name="Klenk H.-P."/>
        </authorList>
    </citation>
    <scope>NUCLEOTIDE SEQUENCE [LARGE SCALE GENOMIC DNA]</scope>
    <source>
        <strain evidence="3 4">DSM 21574</strain>
    </source>
</reference>
<sequence>MTHAPHDGHGHGVPADSAGTPWAGRDLRSNPFAGDDGSCEPALAAALEAYAAGGRTADLERVVEALASARVLVPVIAELDVAGRGEHGQDVDKEASAGVVALEAPDGRKALPVFSSVEAMARWRADARPVPSYATRAALSAVQEGWALLVLDPGGPTTVLVPRPAVWALAQGRTWEPAVRDGVVDEAVRAAVRDAALPAQHVVRADAVPGRTAEVAVALGIDGGLDRAGLDRVLAWVNRSLAASSVISERVDSLELRIGKA</sequence>
<dbReference type="AlphaFoldDB" id="A0A2A9EC42"/>
<feature type="region of interest" description="Disordered" evidence="1">
    <location>
        <begin position="1"/>
        <end position="34"/>
    </location>
</feature>
<evidence type="ECO:0000313" key="4">
    <source>
        <dbReference type="Proteomes" id="UP000221394"/>
    </source>
</evidence>
<dbReference type="InterPro" id="IPR009839">
    <property type="entry name" value="SseB_N"/>
</dbReference>
<feature type="domain" description="SseB protein N-terminal" evidence="2">
    <location>
        <begin position="43"/>
        <end position="168"/>
    </location>
</feature>
<comment type="caution">
    <text evidence="3">The sequence shown here is derived from an EMBL/GenBank/DDBJ whole genome shotgun (WGS) entry which is preliminary data.</text>
</comment>
<evidence type="ECO:0000313" key="3">
    <source>
        <dbReference type="EMBL" id="PFG35855.1"/>
    </source>
</evidence>
<dbReference type="Proteomes" id="UP000221394">
    <property type="component" value="Unassembled WGS sequence"/>
</dbReference>
<evidence type="ECO:0000256" key="1">
    <source>
        <dbReference type="SAM" id="MobiDB-lite"/>
    </source>
</evidence>